<dbReference type="Gene3D" id="3.20.20.140">
    <property type="entry name" value="Metal-dependent hydrolases"/>
    <property type="match status" value="1"/>
</dbReference>
<dbReference type="NCBIfam" id="NF038032">
    <property type="entry name" value="CehA_McbA_metalo"/>
    <property type="match status" value="1"/>
</dbReference>
<keyword evidence="1" id="KW-0732">Signal</keyword>
<organism evidence="2">
    <name type="scientific">Schlesneria paludicola</name>
    <dbReference type="NCBI Taxonomy" id="360056"/>
    <lineage>
        <taxon>Bacteria</taxon>
        <taxon>Pseudomonadati</taxon>
        <taxon>Planctomycetota</taxon>
        <taxon>Planctomycetia</taxon>
        <taxon>Planctomycetales</taxon>
        <taxon>Planctomycetaceae</taxon>
        <taxon>Schlesneria</taxon>
    </lineage>
</organism>
<sequence>MRSLVLWVSTAVLLAAALVLGAALQSPPTPQVELVVLSDANWENTVPEGKEVDAILGDYVLRNAHLTAVIAQPLASRNANMTTKDVGGCLIDLTVNDPQSDQLNVFFPGRRLGAYRSVDFAVTPKGGQEYVVPQLPANGAKGDAATVIVQAEGADKRPAIMTEYRLGADDEALTVTTTYHNVGQEPLDVTLEDDFRADGGKEDMVRSPNGAADHFWLHDQYWGQAYGVDAEGRTLQLNSDTRTTQIKYVDAAGESKVTLEPGKSVTLKRRVYPGRNAWDVHAVAAKAQGKTVAPVKLTLRDPRNLPIGNVRLHLQLGDQSLGVATTDANGQLTSQLRPGVYTYTPSFLGVNLPNRRIIVQEGGLEGDMQYQELNFGRVVATVTDGQDQPLPCKLEFQPLGETPLPNFGPETAEFAVRNLCYAPLGKVEQALPPGNYNVVISHGPEYDVVEQQITIVGPFTDTPLIAKLQRSVNTKGWVSSDFHSHSSPSGDNTGSQLGRVLNLVCEHLEFAPCTEHNRISTYQPHIDRLGIGKYISSVSGMELTGSPLPLNHQNTFPLNMKPRTQDGGGPVTADSLEEQIERLALWDDRSEKLLQVNHPDMGWMFYDRDGDGKPDAGHERAFPFMDVVEIHPIDHALDLKPFVTYPNGRGFHNTVFNWLQLLNQGFRIYGVVNTDAHYNFHGSGWLRNWIQSPTDEPSEIQYMDMVHAAEQGRLVMSNGPFLEVWASEAGQQDRVTAGQDLVAKSKRVTLSIRVECPNWLDVDRVTVLVNGRLHEQHHYTRATHGDRFRRGAIKFEQTLDLTLTGDAHVIVVTGDPAGSLARVYGEQGKTMKPAAISNPIFIDTDGNGFQPNKDTLDAPLPVKFVEKK</sequence>
<dbReference type="InterPro" id="IPR016195">
    <property type="entry name" value="Pol/histidinol_Pase-like"/>
</dbReference>
<feature type="signal peptide" evidence="1">
    <location>
        <begin position="1"/>
        <end position="21"/>
    </location>
</feature>
<comment type="caution">
    <text evidence="2">The sequence shown here is derived from an EMBL/GenBank/DDBJ whole genome shotgun (WGS) entry which is preliminary data.</text>
</comment>
<evidence type="ECO:0000256" key="1">
    <source>
        <dbReference type="SAM" id="SignalP"/>
    </source>
</evidence>
<dbReference type="SUPFAM" id="SSF89550">
    <property type="entry name" value="PHP domain-like"/>
    <property type="match status" value="1"/>
</dbReference>
<evidence type="ECO:0000313" key="2">
    <source>
        <dbReference type="EMBL" id="HEN14291.1"/>
    </source>
</evidence>
<protein>
    <recommendedName>
        <fullName evidence="3">Carboxypeptidase regulatory-like domain-containing protein</fullName>
    </recommendedName>
</protein>
<feature type="chain" id="PRO_5028214358" description="Carboxypeptidase regulatory-like domain-containing protein" evidence="1">
    <location>
        <begin position="22"/>
        <end position="868"/>
    </location>
</feature>
<accession>A0A7C2NVH3</accession>
<dbReference type="Gene3D" id="2.60.40.10">
    <property type="entry name" value="Immunoglobulins"/>
    <property type="match status" value="1"/>
</dbReference>
<gene>
    <name evidence="2" type="ORF">ENQ76_02315</name>
</gene>
<dbReference type="EMBL" id="DSOK01000072">
    <property type="protein sequence ID" value="HEN14291.1"/>
    <property type="molecule type" value="Genomic_DNA"/>
</dbReference>
<dbReference type="SUPFAM" id="SSF49373">
    <property type="entry name" value="Invasin/intimin cell-adhesion fragments"/>
    <property type="match status" value="1"/>
</dbReference>
<proteinExistence type="predicted"/>
<name>A0A7C2NVH3_9PLAN</name>
<evidence type="ECO:0008006" key="3">
    <source>
        <dbReference type="Google" id="ProtNLM"/>
    </source>
</evidence>
<dbReference type="AlphaFoldDB" id="A0A7C2NVH3"/>
<dbReference type="InterPro" id="IPR013783">
    <property type="entry name" value="Ig-like_fold"/>
</dbReference>
<dbReference type="InterPro" id="IPR008964">
    <property type="entry name" value="Invasin/intimin_cell_adhesion"/>
</dbReference>
<reference evidence="2" key="1">
    <citation type="journal article" date="2020" name="mSystems">
        <title>Genome- and Community-Level Interaction Insights into Carbon Utilization and Element Cycling Functions of Hydrothermarchaeota in Hydrothermal Sediment.</title>
        <authorList>
            <person name="Zhou Z."/>
            <person name="Liu Y."/>
            <person name="Xu W."/>
            <person name="Pan J."/>
            <person name="Luo Z.H."/>
            <person name="Li M."/>
        </authorList>
    </citation>
    <scope>NUCLEOTIDE SEQUENCE [LARGE SCALE GENOMIC DNA]</scope>
    <source>
        <strain evidence="2">SpSt-339</strain>
    </source>
</reference>